<dbReference type="InterPro" id="IPR039667">
    <property type="entry name" value="Dolichyldiphosphatase_PAP2"/>
</dbReference>
<comment type="subcellular location">
    <subcellularLocation>
        <location evidence="1">Membrane</location>
        <topology evidence="1">Multi-pass membrane protein</topology>
    </subcellularLocation>
</comment>
<feature type="transmembrane region" description="Helical" evidence="6">
    <location>
        <begin position="250"/>
        <end position="273"/>
    </location>
</feature>
<evidence type="ECO:0000256" key="2">
    <source>
        <dbReference type="ARBA" id="ARBA00022692"/>
    </source>
</evidence>
<evidence type="ECO:0000256" key="5">
    <source>
        <dbReference type="ARBA" id="ARBA00023136"/>
    </source>
</evidence>
<dbReference type="Pfam" id="PF01569">
    <property type="entry name" value="PAP2"/>
    <property type="match status" value="1"/>
</dbReference>
<organism evidence="8 9">
    <name type="scientific">Arabidopsis thaliana x Arabidopsis arenosa</name>
    <dbReference type="NCBI Taxonomy" id="1240361"/>
    <lineage>
        <taxon>Eukaryota</taxon>
        <taxon>Viridiplantae</taxon>
        <taxon>Streptophyta</taxon>
        <taxon>Embryophyta</taxon>
        <taxon>Tracheophyta</taxon>
        <taxon>Spermatophyta</taxon>
        <taxon>Magnoliopsida</taxon>
        <taxon>eudicotyledons</taxon>
        <taxon>Gunneridae</taxon>
        <taxon>Pentapetalae</taxon>
        <taxon>rosids</taxon>
        <taxon>malvids</taxon>
        <taxon>Brassicales</taxon>
        <taxon>Brassicaceae</taxon>
        <taxon>Camelineae</taxon>
        <taxon>Arabidopsis</taxon>
    </lineage>
</organism>
<protein>
    <submittedName>
        <fullName evidence="8">Phosphatidic acid phosphatase type 2/haloperoxidase superfamily</fullName>
    </submittedName>
</protein>
<keyword evidence="2 6" id="KW-0812">Transmembrane</keyword>
<evidence type="ECO:0000256" key="1">
    <source>
        <dbReference type="ARBA" id="ARBA00004141"/>
    </source>
</evidence>
<dbReference type="Proteomes" id="UP000694240">
    <property type="component" value="Chromosome 13"/>
</dbReference>
<reference evidence="8 9" key="1">
    <citation type="submission" date="2020-12" db="EMBL/GenBank/DDBJ databases">
        <title>Concerted genomic and epigenomic changes stabilize Arabidopsis allopolyploids.</title>
        <authorList>
            <person name="Chen Z."/>
        </authorList>
    </citation>
    <scope>NUCLEOTIDE SEQUENCE [LARGE SCALE GENOMIC DNA]</scope>
    <source>
        <strain evidence="8">Allo738</strain>
        <tissue evidence="8">Leaf</tissue>
    </source>
</reference>
<evidence type="ECO:0000256" key="4">
    <source>
        <dbReference type="ARBA" id="ARBA00022989"/>
    </source>
</evidence>
<keyword evidence="9" id="KW-1185">Reference proteome</keyword>
<evidence type="ECO:0000313" key="9">
    <source>
        <dbReference type="Proteomes" id="UP000694240"/>
    </source>
</evidence>
<feature type="transmembrane region" description="Helical" evidence="6">
    <location>
        <begin position="188"/>
        <end position="208"/>
    </location>
</feature>
<dbReference type="AlphaFoldDB" id="A0A8T1XPM6"/>
<evidence type="ECO:0000256" key="3">
    <source>
        <dbReference type="ARBA" id="ARBA00022801"/>
    </source>
</evidence>
<proteinExistence type="predicted"/>
<dbReference type="InterPro" id="IPR000326">
    <property type="entry name" value="PAP2/HPO"/>
</dbReference>
<dbReference type="GO" id="GO:0047874">
    <property type="term" value="F:dolichyldiphosphatase activity"/>
    <property type="evidence" value="ECO:0007669"/>
    <property type="project" value="TreeGrafter"/>
</dbReference>
<keyword evidence="4 6" id="KW-1133">Transmembrane helix</keyword>
<dbReference type="EMBL" id="JAEFBK010000013">
    <property type="protein sequence ID" value="KAG7535795.1"/>
    <property type="molecule type" value="Genomic_DNA"/>
</dbReference>
<feature type="domain" description="Phosphatidic acid phosphatase type 2/haloperoxidase" evidence="7">
    <location>
        <begin position="126"/>
        <end position="235"/>
    </location>
</feature>
<evidence type="ECO:0000313" key="8">
    <source>
        <dbReference type="EMBL" id="KAG7535795.1"/>
    </source>
</evidence>
<dbReference type="GO" id="GO:0005789">
    <property type="term" value="C:endoplasmic reticulum membrane"/>
    <property type="evidence" value="ECO:0007669"/>
    <property type="project" value="TreeGrafter"/>
</dbReference>
<accession>A0A8T1XPM6</accession>
<comment type="caution">
    <text evidence="8">The sequence shown here is derived from an EMBL/GenBank/DDBJ whole genome shotgun (WGS) entry which is preliminary data.</text>
</comment>
<feature type="transmembrane region" description="Helical" evidence="6">
    <location>
        <begin position="220"/>
        <end position="238"/>
    </location>
</feature>
<sequence>MAASSSLLLLHKHTCNFYFAASSVPAHINSARFRISSPLDRRRRIWSASGSTKSMADLVKTNARRDGEEQFQALEQEALIKNSSLDELVADADAGGGIEAIANRLSKWIVAALFGSVLLLRHDGAALWAVIGSVSNSALSVALKRLLNQERPVATLRSDPGMPSSHAQSISFISVFSLFSVIEWLGTNVLSLFLGGLILALGSYFTWLRVSQKLHTTSQVVVGAIVGSVYSTLWYVTWNSLVLEAFTSSFSVQIAVFLVAAASALGFAVYVLLNWFKDDR</sequence>
<name>A0A8T1XPM6_9BRAS</name>
<evidence type="ECO:0000256" key="6">
    <source>
        <dbReference type="SAM" id="Phobius"/>
    </source>
</evidence>
<dbReference type="PANTHER" id="PTHR11247">
    <property type="entry name" value="PALMITOYL-PROTEIN THIOESTERASE/DOLICHYLDIPHOSPHATASE 1"/>
    <property type="match status" value="1"/>
</dbReference>
<dbReference type="CDD" id="cd03382">
    <property type="entry name" value="PAP2_dolichyldiphosphatase"/>
    <property type="match status" value="1"/>
</dbReference>
<keyword evidence="3" id="KW-0378">Hydrolase</keyword>
<dbReference type="PANTHER" id="PTHR11247:SF77">
    <property type="entry name" value="LIPID PHOSPHATE PHOSPHATASE EPSILON 2, CHLOROPLASTIC"/>
    <property type="match status" value="1"/>
</dbReference>
<dbReference type="SMART" id="SM00014">
    <property type="entry name" value="acidPPc"/>
    <property type="match status" value="1"/>
</dbReference>
<gene>
    <name evidence="8" type="ORF">ISN45_Aa08g031870</name>
</gene>
<dbReference type="GO" id="GO:0006487">
    <property type="term" value="P:protein N-linked glycosylation"/>
    <property type="evidence" value="ECO:0007669"/>
    <property type="project" value="TreeGrafter"/>
</dbReference>
<dbReference type="GO" id="GO:0008610">
    <property type="term" value="P:lipid biosynthetic process"/>
    <property type="evidence" value="ECO:0007669"/>
    <property type="project" value="TreeGrafter"/>
</dbReference>
<keyword evidence="5 6" id="KW-0472">Membrane</keyword>
<evidence type="ECO:0000259" key="7">
    <source>
        <dbReference type="SMART" id="SM00014"/>
    </source>
</evidence>